<comment type="catalytic activity">
    <reaction evidence="14">
        <text>3'-phosphoadenylyl sulfate + H2O = adenosine 5'-phosphosulfate + phosphate</text>
        <dbReference type="Rhea" id="RHEA:77639"/>
        <dbReference type="ChEBI" id="CHEBI:15377"/>
        <dbReference type="ChEBI" id="CHEBI:43474"/>
        <dbReference type="ChEBI" id="CHEBI:58243"/>
        <dbReference type="ChEBI" id="CHEBI:58339"/>
        <dbReference type="EC" id="3.1.3.7"/>
    </reaction>
    <physiologicalReaction direction="left-to-right" evidence="14">
        <dbReference type="Rhea" id="RHEA:77640"/>
    </physiologicalReaction>
</comment>
<dbReference type="STRING" id="147828.A0A4S2LX69"/>
<dbReference type="InterPro" id="IPR050725">
    <property type="entry name" value="CysQ/Inositol_MonoPase"/>
</dbReference>
<dbReference type="InterPro" id="IPR000760">
    <property type="entry name" value="Inositol_monophosphatase-like"/>
</dbReference>
<evidence type="ECO:0000256" key="3">
    <source>
        <dbReference type="ARBA" id="ARBA00012633"/>
    </source>
</evidence>
<keyword evidence="5 18" id="KW-0479">Metal-binding</keyword>
<comment type="cofactor">
    <cofactor evidence="1 18">
        <name>Mg(2+)</name>
        <dbReference type="ChEBI" id="CHEBI:18420"/>
    </cofactor>
</comment>
<name>A0A4S2LX69_OPIFE</name>
<dbReference type="Gene3D" id="3.30.540.10">
    <property type="entry name" value="Fructose-1,6-Bisphosphatase, subunit A, domain 1"/>
    <property type="match status" value="1"/>
</dbReference>
<feature type="binding site" evidence="18">
    <location>
        <position position="140"/>
    </location>
    <ligand>
        <name>Mg(2+)</name>
        <dbReference type="ChEBI" id="CHEBI:18420"/>
        <label>1</label>
        <note>catalytic</note>
    </ligand>
</feature>
<evidence type="ECO:0000256" key="7">
    <source>
        <dbReference type="ARBA" id="ARBA00022842"/>
    </source>
</evidence>
<dbReference type="SUPFAM" id="SSF56655">
    <property type="entry name" value="Carbohydrate phosphatase"/>
    <property type="match status" value="1"/>
</dbReference>
<dbReference type="PANTHER" id="PTHR43028:SF5">
    <property type="entry name" value="3'(2'),5'-BISPHOSPHATE NUCLEOTIDASE 1"/>
    <property type="match status" value="1"/>
</dbReference>
<feature type="binding site" evidence="18">
    <location>
        <position position="139"/>
    </location>
    <ligand>
        <name>Mg(2+)</name>
        <dbReference type="ChEBI" id="CHEBI:18420"/>
        <label>1</label>
        <note>catalytic</note>
    </ligand>
</feature>
<organism evidence="19 20">
    <name type="scientific">Opisthorchis felineus</name>
    <dbReference type="NCBI Taxonomy" id="147828"/>
    <lineage>
        <taxon>Eukaryota</taxon>
        <taxon>Metazoa</taxon>
        <taxon>Spiralia</taxon>
        <taxon>Lophotrochozoa</taxon>
        <taxon>Platyhelminthes</taxon>
        <taxon>Trematoda</taxon>
        <taxon>Digenea</taxon>
        <taxon>Opisthorchiida</taxon>
        <taxon>Opisthorchiata</taxon>
        <taxon>Opisthorchiidae</taxon>
        <taxon>Opisthorchis</taxon>
    </lineage>
</organism>
<comment type="catalytic activity">
    <reaction evidence="10">
        <text>1D-myo-inositol 1,3,4-trisphosphate + H2O = 1D-myo-inositol 3,4-bisphosphate + phosphate</text>
        <dbReference type="Rhea" id="RHEA:70319"/>
        <dbReference type="ChEBI" id="CHEBI:15377"/>
        <dbReference type="ChEBI" id="CHEBI:43474"/>
        <dbReference type="ChEBI" id="CHEBI:58414"/>
        <dbReference type="ChEBI" id="CHEBI:83241"/>
    </reaction>
    <physiologicalReaction direction="left-to-right" evidence="10">
        <dbReference type="Rhea" id="RHEA:70320"/>
    </physiologicalReaction>
</comment>
<evidence type="ECO:0000256" key="6">
    <source>
        <dbReference type="ARBA" id="ARBA00022801"/>
    </source>
</evidence>
<comment type="caution">
    <text evidence="19">The sequence shown here is derived from an EMBL/GenBank/DDBJ whole genome shotgun (WGS) entry which is preliminary data.</text>
</comment>
<evidence type="ECO:0000256" key="9">
    <source>
        <dbReference type="ARBA" id="ARBA00041815"/>
    </source>
</evidence>
<evidence type="ECO:0000256" key="2">
    <source>
        <dbReference type="ARBA" id="ARBA00009759"/>
    </source>
</evidence>
<sequence length="357" mass="38386">MLLQRSSPLCSHLIRFGQFTRLEHTMEHPLVMRILASSVNLASRASTIVRNILASKDLEIVDKGVNDLQSKADRDAQRFIVGSLSQSFPGLKIIGEEGKLDDSELAISPELTKEVIDQQCPSAYLSTNLSDVVVWVDPLDGTKEFTEGIVEHVTILIGISVHGKPVAGVIAQPFYHDASIPQSPTADPPRVSPSKTVTRTVWALDGLGVFGLTPRLPAGQLPYPLDSARKPGDAPHIIVVTRSHPTPALSAATEACYPTKVIRAGGCGNKILMLLEGRAHVYVFPSPGTKRWDTCASEAVLAAAGGRLTDIRGQQYNYAATPDPVNRGGILATPVADWLSIYAGLMPKTVLDSLSFK</sequence>
<evidence type="ECO:0000256" key="12">
    <source>
        <dbReference type="ARBA" id="ARBA00044478"/>
    </source>
</evidence>
<dbReference type="GO" id="GO:0046872">
    <property type="term" value="F:metal ion binding"/>
    <property type="evidence" value="ECO:0007669"/>
    <property type="project" value="UniProtKB-KW"/>
</dbReference>
<proteinExistence type="inferred from homology"/>
<feature type="binding site" evidence="18">
    <location>
        <position position="137"/>
    </location>
    <ligand>
        <name>Mg(2+)</name>
        <dbReference type="ChEBI" id="CHEBI:18420"/>
        <label>1</label>
        <note>catalytic</note>
    </ligand>
</feature>
<evidence type="ECO:0000256" key="11">
    <source>
        <dbReference type="ARBA" id="ARBA00044466"/>
    </source>
</evidence>
<dbReference type="Proteomes" id="UP000308267">
    <property type="component" value="Unassembled WGS sequence"/>
</dbReference>
<evidence type="ECO:0000256" key="14">
    <source>
        <dbReference type="ARBA" id="ARBA00044484"/>
    </source>
</evidence>
<keyword evidence="7 18" id="KW-0460">Magnesium</keyword>
<keyword evidence="20" id="KW-1185">Reference proteome</keyword>
<evidence type="ECO:0000256" key="15">
    <source>
        <dbReference type="ARBA" id="ARBA00044519"/>
    </source>
</evidence>
<keyword evidence="4" id="KW-0452">Lithium</keyword>
<evidence type="ECO:0000256" key="8">
    <source>
        <dbReference type="ARBA" id="ARBA00040342"/>
    </source>
</evidence>
<accession>A0A4S2LX69</accession>
<comment type="catalytic activity">
    <reaction evidence="12">
        <text>1D-myo-inositol 1,4-bisphosphate + H2O = 1D-myo-inositol 4-phosphate + phosphate</text>
        <dbReference type="Rhea" id="RHEA:15553"/>
        <dbReference type="ChEBI" id="CHEBI:15377"/>
        <dbReference type="ChEBI" id="CHEBI:43474"/>
        <dbReference type="ChEBI" id="CHEBI:58282"/>
        <dbReference type="ChEBI" id="CHEBI:58469"/>
        <dbReference type="EC" id="3.1.3.57"/>
    </reaction>
    <physiologicalReaction direction="left-to-right" evidence="12">
        <dbReference type="Rhea" id="RHEA:15554"/>
    </physiologicalReaction>
</comment>
<evidence type="ECO:0000256" key="1">
    <source>
        <dbReference type="ARBA" id="ARBA00001946"/>
    </source>
</evidence>
<dbReference type="GO" id="GO:0008441">
    <property type="term" value="F:3'(2'),5'-bisphosphate nucleotidase activity"/>
    <property type="evidence" value="ECO:0007669"/>
    <property type="project" value="UniProtKB-EC"/>
</dbReference>
<dbReference type="EC" id="3.1.3.57" evidence="15"/>
<dbReference type="AlphaFoldDB" id="A0A4S2LX69"/>
<dbReference type="EC" id="3.1.3.7" evidence="3"/>
<dbReference type="InterPro" id="IPR020550">
    <property type="entry name" value="Inositol_monophosphatase_CS"/>
</dbReference>
<comment type="catalytic activity">
    <reaction evidence="11">
        <text>adenosine 2',5'-bisphosphate + H2O = AMP + phosphate</text>
        <dbReference type="Rhea" id="RHEA:77643"/>
        <dbReference type="ChEBI" id="CHEBI:15377"/>
        <dbReference type="ChEBI" id="CHEBI:43474"/>
        <dbReference type="ChEBI" id="CHEBI:194156"/>
        <dbReference type="ChEBI" id="CHEBI:456215"/>
        <dbReference type="EC" id="3.1.3.7"/>
    </reaction>
    <physiologicalReaction direction="left-to-right" evidence="11">
        <dbReference type="Rhea" id="RHEA:77644"/>
    </physiologicalReaction>
</comment>
<evidence type="ECO:0000256" key="13">
    <source>
        <dbReference type="ARBA" id="ARBA00044479"/>
    </source>
</evidence>
<dbReference type="FunFam" id="3.40.190.80:FF:000006">
    <property type="entry name" value="Bisphosphate nucleotidase 1"/>
    <property type="match status" value="1"/>
</dbReference>
<evidence type="ECO:0000256" key="18">
    <source>
        <dbReference type="PIRSR" id="PIRSR600760-2"/>
    </source>
</evidence>
<protein>
    <recommendedName>
        <fullName evidence="8">3'(2'),5'-bisphosphate nucleotidase 1</fullName>
        <ecNumber evidence="15">3.1.3.57</ecNumber>
        <ecNumber evidence="3">3.1.3.7</ecNumber>
    </recommendedName>
    <alternativeName>
        <fullName evidence="16">3'-phosphoadenosine 5'-phosphate phosphatase</fullName>
    </alternativeName>
    <alternativeName>
        <fullName evidence="9">Bisphosphate 3'-nucleotidase 1</fullName>
    </alternativeName>
    <alternativeName>
        <fullName evidence="17">Inositol-polyphosphate 1-phosphatase</fullName>
    </alternativeName>
</protein>
<dbReference type="GO" id="GO:0005737">
    <property type="term" value="C:cytoplasm"/>
    <property type="evidence" value="ECO:0007669"/>
    <property type="project" value="UniProtKB-ARBA"/>
</dbReference>
<dbReference type="PROSITE" id="PS00630">
    <property type="entry name" value="IMP_2"/>
    <property type="match status" value="1"/>
</dbReference>
<dbReference type="GO" id="GO:0046854">
    <property type="term" value="P:phosphatidylinositol phosphate biosynthetic process"/>
    <property type="evidence" value="ECO:0007669"/>
    <property type="project" value="InterPro"/>
</dbReference>
<dbReference type="EMBL" id="SJOL01006363">
    <property type="protein sequence ID" value="TGZ68473.1"/>
    <property type="molecule type" value="Genomic_DNA"/>
</dbReference>
<dbReference type="FunFam" id="3.30.540.10:FF:000012">
    <property type="entry name" value="Blast:Putative inositol monophosphatase 3"/>
    <property type="match status" value="1"/>
</dbReference>
<dbReference type="OrthoDB" id="411145at2759"/>
<dbReference type="GO" id="GO:0004441">
    <property type="term" value="F:inositol-1,4-bisphosphate 1-phosphatase activity"/>
    <property type="evidence" value="ECO:0007669"/>
    <property type="project" value="UniProtKB-EC"/>
</dbReference>
<dbReference type="Gene3D" id="3.40.190.80">
    <property type="match status" value="1"/>
</dbReference>
<evidence type="ECO:0000313" key="19">
    <source>
        <dbReference type="EMBL" id="TGZ68473.1"/>
    </source>
</evidence>
<evidence type="ECO:0000256" key="4">
    <source>
        <dbReference type="ARBA" id="ARBA00022671"/>
    </source>
</evidence>
<feature type="binding site" evidence="18">
    <location>
        <position position="293"/>
    </location>
    <ligand>
        <name>Mg(2+)</name>
        <dbReference type="ChEBI" id="CHEBI:18420"/>
        <label>1</label>
        <note>catalytic</note>
    </ligand>
</feature>
<evidence type="ECO:0000256" key="17">
    <source>
        <dbReference type="ARBA" id="ARBA00044554"/>
    </source>
</evidence>
<comment type="similarity">
    <text evidence="2">Belongs to the inositol monophosphatase superfamily.</text>
</comment>
<evidence type="ECO:0000256" key="10">
    <source>
        <dbReference type="ARBA" id="ARBA00044465"/>
    </source>
</evidence>
<keyword evidence="6" id="KW-0378">Hydrolase</keyword>
<evidence type="ECO:0000256" key="16">
    <source>
        <dbReference type="ARBA" id="ARBA00044544"/>
    </source>
</evidence>
<dbReference type="PANTHER" id="PTHR43028">
    <property type="entry name" value="3'(2'),5'-BISPHOSPHATE NUCLEOTIDASE 1"/>
    <property type="match status" value="1"/>
</dbReference>
<gene>
    <name evidence="19" type="ORF">CRM22_004230</name>
</gene>
<dbReference type="Pfam" id="PF00459">
    <property type="entry name" value="Inositol_P"/>
    <property type="match status" value="1"/>
</dbReference>
<dbReference type="PROSITE" id="PS00629">
    <property type="entry name" value="IMP_1"/>
    <property type="match status" value="1"/>
</dbReference>
<dbReference type="InterPro" id="IPR020583">
    <property type="entry name" value="Inositol_monoP_metal-BS"/>
</dbReference>
<reference evidence="19 20" key="1">
    <citation type="journal article" date="2019" name="BMC Genomics">
        <title>New insights from Opisthorchis felineus genome: update on genomics of the epidemiologically important liver flukes.</title>
        <authorList>
            <person name="Ershov N.I."/>
            <person name="Mordvinov V.A."/>
            <person name="Prokhortchouk E.B."/>
            <person name="Pakharukova M.Y."/>
            <person name="Gunbin K.V."/>
            <person name="Ustyantsev K."/>
            <person name="Genaev M.A."/>
            <person name="Blinov A.G."/>
            <person name="Mazur A."/>
            <person name="Boulygina E."/>
            <person name="Tsygankova S."/>
            <person name="Khrameeva E."/>
            <person name="Chekanov N."/>
            <person name="Fan G."/>
            <person name="Xiao A."/>
            <person name="Zhang H."/>
            <person name="Xu X."/>
            <person name="Yang H."/>
            <person name="Solovyev V."/>
            <person name="Lee S.M."/>
            <person name="Liu X."/>
            <person name="Afonnikov D.A."/>
            <person name="Skryabin K.G."/>
        </authorList>
    </citation>
    <scope>NUCLEOTIDE SEQUENCE [LARGE SCALE GENOMIC DNA]</scope>
    <source>
        <strain evidence="19">AK-0245</strain>
        <tissue evidence="19">Whole organism</tissue>
    </source>
</reference>
<evidence type="ECO:0000256" key="5">
    <source>
        <dbReference type="ARBA" id="ARBA00022723"/>
    </source>
</evidence>
<feature type="binding site" evidence="18">
    <location>
        <position position="96"/>
    </location>
    <ligand>
        <name>Mg(2+)</name>
        <dbReference type="ChEBI" id="CHEBI:18420"/>
        <label>1</label>
        <note>catalytic</note>
    </ligand>
</feature>
<evidence type="ECO:0000313" key="20">
    <source>
        <dbReference type="Proteomes" id="UP000308267"/>
    </source>
</evidence>
<comment type="catalytic activity">
    <reaction evidence="13">
        <text>adenosine 3',5'-bisphosphate + H2O = AMP + phosphate</text>
        <dbReference type="Rhea" id="RHEA:10040"/>
        <dbReference type="ChEBI" id="CHEBI:15377"/>
        <dbReference type="ChEBI" id="CHEBI:43474"/>
        <dbReference type="ChEBI" id="CHEBI:58343"/>
        <dbReference type="ChEBI" id="CHEBI:456215"/>
        <dbReference type="EC" id="3.1.3.7"/>
    </reaction>
    <physiologicalReaction direction="left-to-right" evidence="13">
        <dbReference type="Rhea" id="RHEA:10041"/>
    </physiologicalReaction>
</comment>